<dbReference type="GO" id="GO:0009089">
    <property type="term" value="P:lysine biosynthetic process via diaminopimelate"/>
    <property type="evidence" value="ECO:0007669"/>
    <property type="project" value="InterPro"/>
</dbReference>
<organism evidence="14 15">
    <name type="scientific">Actinobacteria bacterium BACL2 MAG-120813-bin23</name>
    <dbReference type="NCBI Taxonomy" id="1655569"/>
    <lineage>
        <taxon>Bacteria</taxon>
        <taxon>Bacillati</taxon>
        <taxon>Actinomycetota</taxon>
        <taxon>Actinomycetes</taxon>
        <taxon>Actinomycetes incertae sedis</taxon>
        <taxon>ac1 cluster</taxon>
    </lineage>
</organism>
<evidence type="ECO:0000256" key="9">
    <source>
        <dbReference type="ARBA" id="ARBA00038983"/>
    </source>
</evidence>
<keyword evidence="2" id="KW-0028">Amino-acid biosynthesis</keyword>
<feature type="domain" description="Dihydrodipicolinate reductase C-terminal" evidence="13">
    <location>
        <begin position="99"/>
        <end position="209"/>
    </location>
</feature>
<feature type="domain" description="Dihydrodipicolinate reductase N-terminal" evidence="12">
    <location>
        <begin position="31"/>
        <end position="94"/>
    </location>
</feature>
<dbReference type="InterPro" id="IPR023940">
    <property type="entry name" value="DHDPR_bac"/>
</dbReference>
<accession>A0A0R2Q459</accession>
<evidence type="ECO:0000256" key="3">
    <source>
        <dbReference type="ARBA" id="ARBA00022857"/>
    </source>
</evidence>
<dbReference type="GO" id="GO:0019877">
    <property type="term" value="P:diaminopimelate biosynthetic process"/>
    <property type="evidence" value="ECO:0007669"/>
    <property type="project" value="UniProtKB-KW"/>
</dbReference>
<evidence type="ECO:0000256" key="8">
    <source>
        <dbReference type="ARBA" id="ARBA00037922"/>
    </source>
</evidence>
<comment type="catalytic activity">
    <reaction evidence="11">
        <text>(S)-2,3,4,5-tetrahydrodipicolinate + NAD(+) + H2O = (2S,4S)-4-hydroxy-2,3,4,5-tetrahydrodipicolinate + NADH + H(+)</text>
        <dbReference type="Rhea" id="RHEA:35323"/>
        <dbReference type="ChEBI" id="CHEBI:15377"/>
        <dbReference type="ChEBI" id="CHEBI:15378"/>
        <dbReference type="ChEBI" id="CHEBI:16845"/>
        <dbReference type="ChEBI" id="CHEBI:57540"/>
        <dbReference type="ChEBI" id="CHEBI:57945"/>
        <dbReference type="ChEBI" id="CHEBI:67139"/>
        <dbReference type="EC" id="1.17.1.8"/>
    </reaction>
</comment>
<dbReference type="Proteomes" id="UP000054212">
    <property type="component" value="Unassembled WGS sequence"/>
</dbReference>
<proteinExistence type="inferred from homology"/>
<dbReference type="SUPFAM" id="SSF51735">
    <property type="entry name" value="NAD(P)-binding Rossmann-fold domains"/>
    <property type="match status" value="1"/>
</dbReference>
<dbReference type="EC" id="1.17.1.8" evidence="9"/>
<evidence type="ECO:0000256" key="10">
    <source>
        <dbReference type="ARBA" id="ARBA00049080"/>
    </source>
</evidence>
<evidence type="ECO:0000259" key="12">
    <source>
        <dbReference type="Pfam" id="PF01113"/>
    </source>
</evidence>
<dbReference type="Pfam" id="PF05173">
    <property type="entry name" value="DapB_C"/>
    <property type="match status" value="1"/>
</dbReference>
<gene>
    <name evidence="14" type="ORF">ABR61_04475</name>
</gene>
<evidence type="ECO:0000256" key="1">
    <source>
        <dbReference type="ARBA" id="ARBA00006642"/>
    </source>
</evidence>
<dbReference type="Pfam" id="PF01113">
    <property type="entry name" value="DapB_N"/>
    <property type="match status" value="1"/>
</dbReference>
<dbReference type="InterPro" id="IPR022663">
    <property type="entry name" value="DapB_C"/>
</dbReference>
<name>A0A0R2Q459_9ACTN</name>
<dbReference type="InterPro" id="IPR036291">
    <property type="entry name" value="NAD(P)-bd_dom_sf"/>
</dbReference>
<dbReference type="PANTHER" id="PTHR20836">
    <property type="entry name" value="DIHYDRODIPICOLINATE REDUCTASE"/>
    <property type="match status" value="1"/>
</dbReference>
<dbReference type="EMBL" id="LIAT01000216">
    <property type="protein sequence ID" value="KRO43986.1"/>
    <property type="molecule type" value="Genomic_DNA"/>
</dbReference>
<dbReference type="Gene3D" id="3.30.360.10">
    <property type="entry name" value="Dihydrodipicolinate Reductase, domain 2"/>
    <property type="match status" value="1"/>
</dbReference>
<dbReference type="GO" id="GO:0008839">
    <property type="term" value="F:4-hydroxy-tetrahydrodipicolinate reductase"/>
    <property type="evidence" value="ECO:0007669"/>
    <property type="project" value="UniProtKB-EC"/>
</dbReference>
<evidence type="ECO:0000256" key="2">
    <source>
        <dbReference type="ARBA" id="ARBA00022605"/>
    </source>
</evidence>
<evidence type="ECO:0000256" key="6">
    <source>
        <dbReference type="ARBA" id="ARBA00023027"/>
    </source>
</evidence>
<evidence type="ECO:0000256" key="5">
    <source>
        <dbReference type="ARBA" id="ARBA00023002"/>
    </source>
</evidence>
<dbReference type="InterPro" id="IPR000846">
    <property type="entry name" value="DapB_N"/>
</dbReference>
<evidence type="ECO:0000313" key="14">
    <source>
        <dbReference type="EMBL" id="KRO43986.1"/>
    </source>
</evidence>
<keyword evidence="7" id="KW-0457">Lysine biosynthesis</keyword>
<evidence type="ECO:0000256" key="4">
    <source>
        <dbReference type="ARBA" id="ARBA00022915"/>
    </source>
</evidence>
<keyword evidence="4" id="KW-0220">Diaminopimelate biosynthesis</keyword>
<protein>
    <recommendedName>
        <fullName evidence="9">4-hydroxy-tetrahydrodipicolinate reductase</fullName>
        <ecNumber evidence="9">1.17.1.8</ecNumber>
    </recommendedName>
</protein>
<comment type="caution">
    <text evidence="14">The sequence shown here is derived from an EMBL/GenBank/DDBJ whole genome shotgun (WGS) entry which is preliminary data.</text>
</comment>
<feature type="non-terminal residue" evidence="14">
    <location>
        <position position="1"/>
    </location>
</feature>
<dbReference type="PANTHER" id="PTHR20836:SF0">
    <property type="entry name" value="4-HYDROXY-TETRAHYDRODIPICOLINATE REDUCTASE 1, CHLOROPLASTIC-RELATED"/>
    <property type="match status" value="1"/>
</dbReference>
<keyword evidence="5" id="KW-0560">Oxidoreductase</keyword>
<dbReference type="GO" id="GO:0005829">
    <property type="term" value="C:cytosol"/>
    <property type="evidence" value="ECO:0007669"/>
    <property type="project" value="TreeGrafter"/>
</dbReference>
<sequence>HKLEHRSVPEFLGIDSEEPGTIYSSSEFSAAELLDKYPVDAIIDFSSEDGVDFYGQAAADKGVAIVSAISAYPNSQIRLLKKLSAHTKVLWSPNITLGINFMILAAKTLKFIVPFTDIEIVEEHFKLKSETSGTAIQISTALELEPENIKSIRAGGIIGVHEIIFGFPFQTVRLKHESISREAFGDGAKFAVEELVKQENGFYSMEQMLGPYFIDSNKEFMPKSQAPKLSLGKRVSLKLTQGFNSLLNRRMGGK</sequence>
<evidence type="ECO:0000256" key="11">
    <source>
        <dbReference type="ARBA" id="ARBA00049396"/>
    </source>
</evidence>
<keyword evidence="6" id="KW-0520">NAD</keyword>
<evidence type="ECO:0000259" key="13">
    <source>
        <dbReference type="Pfam" id="PF05173"/>
    </source>
</evidence>
<dbReference type="AlphaFoldDB" id="A0A0R2Q459"/>
<evidence type="ECO:0000313" key="15">
    <source>
        <dbReference type="Proteomes" id="UP000054212"/>
    </source>
</evidence>
<reference evidence="14 15" key="1">
    <citation type="submission" date="2015-10" db="EMBL/GenBank/DDBJ databases">
        <title>Metagenome-Assembled Genomes uncover a global brackish microbiome.</title>
        <authorList>
            <person name="Hugerth L.W."/>
            <person name="Larsson J."/>
            <person name="Alneberg J."/>
            <person name="Lindh M.V."/>
            <person name="Legrand C."/>
            <person name="Pinhassi J."/>
            <person name="Andersson A.F."/>
        </authorList>
    </citation>
    <scope>NUCLEOTIDE SEQUENCE [LARGE SCALE GENOMIC DNA]</scope>
    <source>
        <strain evidence="14">BACL2 MAG-120813-bin23</strain>
    </source>
</reference>
<dbReference type="SUPFAM" id="SSF55347">
    <property type="entry name" value="Glyceraldehyde-3-phosphate dehydrogenase-like, C-terminal domain"/>
    <property type="match status" value="1"/>
</dbReference>
<evidence type="ECO:0000256" key="7">
    <source>
        <dbReference type="ARBA" id="ARBA00023154"/>
    </source>
</evidence>
<comment type="catalytic activity">
    <reaction evidence="10">
        <text>(S)-2,3,4,5-tetrahydrodipicolinate + NADP(+) + H2O = (2S,4S)-4-hydroxy-2,3,4,5-tetrahydrodipicolinate + NADPH + H(+)</text>
        <dbReference type="Rhea" id="RHEA:35331"/>
        <dbReference type="ChEBI" id="CHEBI:15377"/>
        <dbReference type="ChEBI" id="CHEBI:15378"/>
        <dbReference type="ChEBI" id="CHEBI:16845"/>
        <dbReference type="ChEBI" id="CHEBI:57783"/>
        <dbReference type="ChEBI" id="CHEBI:58349"/>
        <dbReference type="ChEBI" id="CHEBI:67139"/>
        <dbReference type="EC" id="1.17.1.8"/>
    </reaction>
</comment>
<keyword evidence="3" id="KW-0521">NADP</keyword>
<comment type="similarity">
    <text evidence="1">Belongs to the DapB family.</text>
</comment>
<comment type="pathway">
    <text evidence="8">Amino-acid biosynthesis; L-lysine biosynthesis via DAP pathway; (S)-tetrahydrodipicolinate from L-aspartate: step 4/4.</text>
</comment>